<evidence type="ECO:0000259" key="7">
    <source>
        <dbReference type="Pfam" id="PF00588"/>
    </source>
</evidence>
<proteinExistence type="predicted"/>
<dbReference type="VEuPathDB" id="AmoebaDB:NfTy_003760"/>
<dbReference type="EMBL" id="VFQX01000003">
    <property type="protein sequence ID" value="KAF0984359.1"/>
    <property type="molecule type" value="Genomic_DNA"/>
</dbReference>
<sequence length="324" mass="36700">MTFSTPPVIRKFIRSFVYSPQQKQALIDFYSTFLNHSRIQTMKSVLDKRSKFIIPVLEDVRSEQNVAAVIRTVECFGMSQLHVINPPSSPPMSERKSRSKGVSSGATEWIDIKNHKSSEECFEELKDKYNCRIIVTSPYSIPQLLAGEKRSQNAPNTFANFSPVITAKHLSLPHYIGVDQVPITFGSMKQSEMDDKPIALVFGNEAHGISNIAIDHADASLTLPLYGFTESFNIHVSVAISTYFLNEKFRNCLNNPETKHFAEQYLYTSEEKTNTLLEWLRDCVSRSDELELEFMRKEGIPIPSSYAVMSNSQPLSQTINAENK</sequence>
<keyword evidence="9" id="KW-1185">Reference proteome</keyword>
<keyword evidence="3" id="KW-0808">Transferase</keyword>
<gene>
    <name evidence="8" type="ORF">FDP41_007536</name>
</gene>
<dbReference type="PANTHER" id="PTHR43453:SF1">
    <property type="entry name" value="TRNA_RRNA METHYLTRANSFERASE SPOU TYPE DOMAIN-CONTAINING PROTEIN"/>
    <property type="match status" value="1"/>
</dbReference>
<dbReference type="VEuPathDB" id="AmoebaDB:NF0001920"/>
<dbReference type="GO" id="GO:0002938">
    <property type="term" value="P:tRNA guanine ribose methylation"/>
    <property type="evidence" value="ECO:0007669"/>
    <property type="project" value="TreeGrafter"/>
</dbReference>
<dbReference type="GO" id="GO:0000049">
    <property type="term" value="F:tRNA binding"/>
    <property type="evidence" value="ECO:0007669"/>
    <property type="project" value="UniProtKB-KW"/>
</dbReference>
<evidence type="ECO:0000256" key="6">
    <source>
        <dbReference type="ARBA" id="ARBA00022884"/>
    </source>
</evidence>
<dbReference type="AlphaFoldDB" id="A0A6A5CGD7"/>
<dbReference type="SUPFAM" id="SSF75217">
    <property type="entry name" value="alpha/beta knot"/>
    <property type="match status" value="1"/>
</dbReference>
<reference evidence="8 9" key="1">
    <citation type="journal article" date="2019" name="Sci. Rep.">
        <title>Nanopore sequencing improves the draft genome of the human pathogenic amoeba Naegleria fowleri.</title>
        <authorList>
            <person name="Liechti N."/>
            <person name="Schurch N."/>
            <person name="Bruggmann R."/>
            <person name="Wittwer M."/>
        </authorList>
    </citation>
    <scope>NUCLEOTIDE SEQUENCE [LARGE SCALE GENOMIC DNA]</scope>
    <source>
        <strain evidence="8 9">ATCC 30894</strain>
    </source>
</reference>
<keyword evidence="2" id="KW-0489">Methyltransferase</keyword>
<organism evidence="8 9">
    <name type="scientific">Naegleria fowleri</name>
    <name type="common">Brain eating amoeba</name>
    <dbReference type="NCBI Taxonomy" id="5763"/>
    <lineage>
        <taxon>Eukaryota</taxon>
        <taxon>Discoba</taxon>
        <taxon>Heterolobosea</taxon>
        <taxon>Tetramitia</taxon>
        <taxon>Eutetramitia</taxon>
        <taxon>Vahlkampfiidae</taxon>
        <taxon>Naegleria</taxon>
    </lineage>
</organism>
<feature type="domain" description="tRNA/rRNA methyltransferase SpoU type" evidence="7">
    <location>
        <begin position="56"/>
        <end position="243"/>
    </location>
</feature>
<keyword evidence="4" id="KW-0949">S-adenosyl-L-methionine</keyword>
<evidence type="ECO:0000313" key="8">
    <source>
        <dbReference type="EMBL" id="KAF0984359.1"/>
    </source>
</evidence>
<dbReference type="Proteomes" id="UP000444721">
    <property type="component" value="Unassembled WGS sequence"/>
</dbReference>
<dbReference type="Gene3D" id="3.40.1280.10">
    <property type="match status" value="1"/>
</dbReference>
<dbReference type="VEuPathDB" id="AmoebaDB:FDP41_007536"/>
<evidence type="ECO:0000313" key="9">
    <source>
        <dbReference type="Proteomes" id="UP000444721"/>
    </source>
</evidence>
<evidence type="ECO:0000256" key="4">
    <source>
        <dbReference type="ARBA" id="ARBA00022691"/>
    </source>
</evidence>
<dbReference type="OrthoDB" id="241340at2759"/>
<protein>
    <recommendedName>
        <fullName evidence="7">tRNA/rRNA methyltransferase SpoU type domain-containing protein</fullName>
    </recommendedName>
</protein>
<evidence type="ECO:0000256" key="5">
    <source>
        <dbReference type="ARBA" id="ARBA00022694"/>
    </source>
</evidence>
<dbReference type="RefSeq" id="XP_044569072.1">
    <property type="nucleotide sequence ID" value="XM_044711292.1"/>
</dbReference>
<dbReference type="GeneID" id="68114754"/>
<accession>A0A6A5CGD7</accession>
<dbReference type="Pfam" id="PF00588">
    <property type="entry name" value="SpoU_methylase"/>
    <property type="match status" value="1"/>
</dbReference>
<evidence type="ECO:0000256" key="2">
    <source>
        <dbReference type="ARBA" id="ARBA00022603"/>
    </source>
</evidence>
<dbReference type="GO" id="GO:0008173">
    <property type="term" value="F:RNA methyltransferase activity"/>
    <property type="evidence" value="ECO:0007669"/>
    <property type="project" value="InterPro"/>
</dbReference>
<evidence type="ECO:0000256" key="1">
    <source>
        <dbReference type="ARBA" id="ARBA00022555"/>
    </source>
</evidence>
<dbReference type="InterPro" id="IPR029028">
    <property type="entry name" value="Alpha/beta_knot_MTases"/>
</dbReference>
<dbReference type="InterPro" id="IPR033671">
    <property type="entry name" value="TrmH"/>
</dbReference>
<comment type="caution">
    <text evidence="8">The sequence shown here is derived from an EMBL/GenBank/DDBJ whole genome shotgun (WGS) entry which is preliminary data.</text>
</comment>
<dbReference type="CDD" id="cd18092">
    <property type="entry name" value="SpoU-like_TrmH"/>
    <property type="match status" value="1"/>
</dbReference>
<dbReference type="OMA" id="IRTVECF"/>
<dbReference type="InterPro" id="IPR029026">
    <property type="entry name" value="tRNA_m1G_MTases_N"/>
</dbReference>
<evidence type="ECO:0000256" key="3">
    <source>
        <dbReference type="ARBA" id="ARBA00022679"/>
    </source>
</evidence>
<dbReference type="PANTHER" id="PTHR43453">
    <property type="entry name" value="RRNA METHYLASE-LIKE"/>
    <property type="match status" value="1"/>
</dbReference>
<keyword evidence="1" id="KW-0820">tRNA-binding</keyword>
<keyword evidence="6" id="KW-0694">RNA-binding</keyword>
<name>A0A6A5CGD7_NAEFO</name>
<keyword evidence="5" id="KW-0819">tRNA processing</keyword>
<dbReference type="InterPro" id="IPR001537">
    <property type="entry name" value="SpoU_MeTrfase"/>
</dbReference>